<evidence type="ECO:0000256" key="1">
    <source>
        <dbReference type="ARBA" id="ARBA00023012"/>
    </source>
</evidence>
<dbReference type="GeneID" id="9656987"/>
<dbReference type="Gene3D" id="3.40.50.2300">
    <property type="match status" value="1"/>
</dbReference>
<dbReference type="AlphaFoldDB" id="D8SBX2"/>
<feature type="compositionally biased region" description="Low complexity" evidence="3">
    <location>
        <begin position="20"/>
        <end position="31"/>
    </location>
</feature>
<gene>
    <name evidence="5" type="primary">RR7-2</name>
    <name evidence="5" type="ORF">SELMODRAFT_444661</name>
</gene>
<dbReference type="Gramene" id="EFJ18081">
    <property type="protein sequence ID" value="EFJ18081"/>
    <property type="gene ID" value="SELMODRAFT_444661"/>
</dbReference>
<dbReference type="GO" id="GO:0009736">
    <property type="term" value="P:cytokinin-activated signaling pathway"/>
    <property type="evidence" value="ECO:0007669"/>
    <property type="project" value="InterPro"/>
</dbReference>
<evidence type="ECO:0000259" key="4">
    <source>
        <dbReference type="PROSITE" id="PS50110"/>
    </source>
</evidence>
<sequence>MGRRVKRSNGAASSTAQDLGSESSSGIVSSKEGGGHVLSLPSTSSSSSSSSQIHVLAVDDSLVDRTVIERLLKTSSSSFKVTAVDSALRALEILGIVDGQASPAAAPSEGIQISMIITDYCMPHMTGYDLLKRVKGVSSLKEIPVVIMSSENVEQRINSCYEEGAEDFIIKPVKLADVKRLVSGHLGGKSSEVETLAANTRKRKRVLEDNSPPRLHQRVAVQ</sequence>
<dbReference type="PANTHER" id="PTHR43874">
    <property type="entry name" value="TWO-COMPONENT RESPONSE REGULATOR"/>
    <property type="match status" value="1"/>
</dbReference>
<dbReference type="HOGENOM" id="CLU_000445_69_5_1"/>
<name>D8SBX2_SELML</name>
<dbReference type="PANTHER" id="PTHR43874:SF147">
    <property type="entry name" value="TYPE-A RESPONSE REGULATOR"/>
    <property type="match status" value="1"/>
</dbReference>
<reference evidence="5 6" key="1">
    <citation type="journal article" date="2011" name="Science">
        <title>The Selaginella genome identifies genetic changes associated with the evolution of vascular plants.</title>
        <authorList>
            <person name="Banks J.A."/>
            <person name="Nishiyama T."/>
            <person name="Hasebe M."/>
            <person name="Bowman J.L."/>
            <person name="Gribskov M."/>
            <person name="dePamphilis C."/>
            <person name="Albert V.A."/>
            <person name="Aono N."/>
            <person name="Aoyama T."/>
            <person name="Ambrose B.A."/>
            <person name="Ashton N.W."/>
            <person name="Axtell M.J."/>
            <person name="Barker E."/>
            <person name="Barker M.S."/>
            <person name="Bennetzen J.L."/>
            <person name="Bonawitz N.D."/>
            <person name="Chapple C."/>
            <person name="Cheng C."/>
            <person name="Correa L.G."/>
            <person name="Dacre M."/>
            <person name="DeBarry J."/>
            <person name="Dreyer I."/>
            <person name="Elias M."/>
            <person name="Engstrom E.M."/>
            <person name="Estelle M."/>
            <person name="Feng L."/>
            <person name="Finet C."/>
            <person name="Floyd S.K."/>
            <person name="Frommer W.B."/>
            <person name="Fujita T."/>
            <person name="Gramzow L."/>
            <person name="Gutensohn M."/>
            <person name="Harholt J."/>
            <person name="Hattori M."/>
            <person name="Heyl A."/>
            <person name="Hirai T."/>
            <person name="Hiwatashi Y."/>
            <person name="Ishikawa M."/>
            <person name="Iwata M."/>
            <person name="Karol K.G."/>
            <person name="Koehler B."/>
            <person name="Kolukisaoglu U."/>
            <person name="Kubo M."/>
            <person name="Kurata T."/>
            <person name="Lalonde S."/>
            <person name="Li K."/>
            <person name="Li Y."/>
            <person name="Litt A."/>
            <person name="Lyons E."/>
            <person name="Manning G."/>
            <person name="Maruyama T."/>
            <person name="Michael T.P."/>
            <person name="Mikami K."/>
            <person name="Miyazaki S."/>
            <person name="Morinaga S."/>
            <person name="Murata T."/>
            <person name="Mueller-Roeber B."/>
            <person name="Nelson D.R."/>
            <person name="Obara M."/>
            <person name="Oguri Y."/>
            <person name="Olmstead R.G."/>
            <person name="Onodera N."/>
            <person name="Petersen B.L."/>
            <person name="Pils B."/>
            <person name="Prigge M."/>
            <person name="Rensing S.A."/>
            <person name="Riano-Pachon D.M."/>
            <person name="Roberts A.W."/>
            <person name="Sato Y."/>
            <person name="Scheller H.V."/>
            <person name="Schulz B."/>
            <person name="Schulz C."/>
            <person name="Shakirov E.V."/>
            <person name="Shibagaki N."/>
            <person name="Shinohara N."/>
            <person name="Shippen D.E."/>
            <person name="Soerensen I."/>
            <person name="Sotooka R."/>
            <person name="Sugimoto N."/>
            <person name="Sugita M."/>
            <person name="Sumikawa N."/>
            <person name="Tanurdzic M."/>
            <person name="Theissen G."/>
            <person name="Ulvskov P."/>
            <person name="Wakazuki S."/>
            <person name="Weng J.K."/>
            <person name="Willats W.W."/>
            <person name="Wipf D."/>
            <person name="Wolf P.G."/>
            <person name="Yang L."/>
            <person name="Zimmer A.D."/>
            <person name="Zhu Q."/>
            <person name="Mitros T."/>
            <person name="Hellsten U."/>
            <person name="Loque D."/>
            <person name="Otillar R."/>
            <person name="Salamov A."/>
            <person name="Schmutz J."/>
            <person name="Shapiro H."/>
            <person name="Lindquist E."/>
            <person name="Lucas S."/>
            <person name="Rokhsar D."/>
            <person name="Grigoriev I.V."/>
        </authorList>
    </citation>
    <scope>NUCLEOTIDE SEQUENCE [LARGE SCALE GENOMIC DNA]</scope>
</reference>
<dbReference type="eggNOG" id="KOG1601">
    <property type="taxonomic scope" value="Eukaryota"/>
</dbReference>
<proteinExistence type="predicted"/>
<dbReference type="Proteomes" id="UP000001514">
    <property type="component" value="Unassembled WGS sequence"/>
</dbReference>
<feature type="region of interest" description="Disordered" evidence="3">
    <location>
        <begin position="1"/>
        <end position="48"/>
    </location>
</feature>
<dbReference type="SMART" id="SM00448">
    <property type="entry name" value="REC"/>
    <property type="match status" value="1"/>
</dbReference>
<keyword evidence="1" id="KW-0902">Two-component regulatory system</keyword>
<dbReference type="CDD" id="cd17581">
    <property type="entry name" value="REC_typeA_ARR"/>
    <property type="match status" value="1"/>
</dbReference>
<dbReference type="InParanoid" id="D8SBX2"/>
<evidence type="ECO:0000313" key="5">
    <source>
        <dbReference type="EMBL" id="EFJ18081.1"/>
    </source>
</evidence>
<organism evidence="6">
    <name type="scientific">Selaginella moellendorffii</name>
    <name type="common">Spikemoss</name>
    <dbReference type="NCBI Taxonomy" id="88036"/>
    <lineage>
        <taxon>Eukaryota</taxon>
        <taxon>Viridiplantae</taxon>
        <taxon>Streptophyta</taxon>
        <taxon>Embryophyta</taxon>
        <taxon>Tracheophyta</taxon>
        <taxon>Lycopodiopsida</taxon>
        <taxon>Selaginellales</taxon>
        <taxon>Selaginellaceae</taxon>
        <taxon>Selaginella</taxon>
    </lineage>
</organism>
<dbReference type="EMBL" id="GL377611">
    <property type="protein sequence ID" value="EFJ18081.1"/>
    <property type="molecule type" value="Genomic_DNA"/>
</dbReference>
<evidence type="ECO:0000256" key="2">
    <source>
        <dbReference type="PROSITE-ProRule" id="PRU00169"/>
    </source>
</evidence>
<dbReference type="PROSITE" id="PS50110">
    <property type="entry name" value="RESPONSE_REGULATORY"/>
    <property type="match status" value="1"/>
</dbReference>
<dbReference type="FunCoup" id="D8SBX2">
    <property type="interactions" value="189"/>
</dbReference>
<feature type="modified residue" description="4-aspartylphosphate" evidence="2">
    <location>
        <position position="119"/>
    </location>
</feature>
<dbReference type="SUPFAM" id="SSF52172">
    <property type="entry name" value="CheY-like"/>
    <property type="match status" value="1"/>
</dbReference>
<feature type="domain" description="Response regulatory" evidence="4">
    <location>
        <begin position="54"/>
        <end position="186"/>
    </location>
</feature>
<evidence type="ECO:0000256" key="3">
    <source>
        <dbReference type="SAM" id="MobiDB-lite"/>
    </source>
</evidence>
<keyword evidence="6" id="KW-1185">Reference proteome</keyword>
<dbReference type="InterPro" id="IPR045279">
    <property type="entry name" value="ARR-like"/>
</dbReference>
<dbReference type="InterPro" id="IPR001789">
    <property type="entry name" value="Sig_transdc_resp-reg_receiver"/>
</dbReference>
<dbReference type="OrthoDB" id="60033at2759"/>
<keyword evidence="2" id="KW-0597">Phosphoprotein</keyword>
<dbReference type="KEGG" id="smo:SELMODRAFT_444661"/>
<evidence type="ECO:0000313" key="6">
    <source>
        <dbReference type="Proteomes" id="UP000001514"/>
    </source>
</evidence>
<accession>D8SBX2</accession>
<dbReference type="InterPro" id="IPR011006">
    <property type="entry name" value="CheY-like_superfamily"/>
</dbReference>
<protein>
    <submittedName>
        <fullName evidence="5">Uncharacterized protein RR7-2</fullName>
    </submittedName>
</protein>
<dbReference type="GO" id="GO:0000160">
    <property type="term" value="P:phosphorelay signal transduction system"/>
    <property type="evidence" value="ECO:0007669"/>
    <property type="project" value="UniProtKB-KW"/>
</dbReference>
<dbReference type="Pfam" id="PF00072">
    <property type="entry name" value="Response_reg"/>
    <property type="match status" value="1"/>
</dbReference>